<dbReference type="InterPro" id="IPR019448">
    <property type="entry name" value="NT-C2"/>
</dbReference>
<dbReference type="EMBL" id="MU620895">
    <property type="protein sequence ID" value="KAI8583636.1"/>
    <property type="molecule type" value="Genomic_DNA"/>
</dbReference>
<reference evidence="2" key="1">
    <citation type="submission" date="2021-06" db="EMBL/GenBank/DDBJ databases">
        <authorList>
            <consortium name="DOE Joint Genome Institute"/>
            <person name="Mondo S.J."/>
            <person name="Amses K.R."/>
            <person name="Simmons D.R."/>
            <person name="Longcore J.E."/>
            <person name="Seto K."/>
            <person name="Alves G.H."/>
            <person name="Bonds A.E."/>
            <person name="Quandt C.A."/>
            <person name="Davis W.J."/>
            <person name="Chang Y."/>
            <person name="Letcher P.M."/>
            <person name="Powell M.J."/>
            <person name="Kuo A."/>
            <person name="Labutti K."/>
            <person name="Pangilinan J."/>
            <person name="Andreopoulos W."/>
            <person name="Tritt A."/>
            <person name="Riley R."/>
            <person name="Hundley H."/>
            <person name="Johnson J."/>
            <person name="Lipzen A."/>
            <person name="Barry K."/>
            <person name="Berbee M.L."/>
            <person name="Buchler N.E."/>
            <person name="Grigoriev I.V."/>
            <person name="Spatafora J.W."/>
            <person name="Stajich J.E."/>
            <person name="James T.Y."/>
        </authorList>
    </citation>
    <scope>NUCLEOTIDE SEQUENCE</scope>
    <source>
        <strain evidence="2">AG</strain>
    </source>
</reference>
<gene>
    <name evidence="2" type="ORF">K450DRAFT_222080</name>
</gene>
<dbReference type="InterPro" id="IPR039931">
    <property type="entry name" value="EEIG1/2-like"/>
</dbReference>
<dbReference type="GeneID" id="75911191"/>
<protein>
    <recommendedName>
        <fullName evidence="1">C2 NT-type domain-containing protein</fullName>
    </recommendedName>
</protein>
<keyword evidence="3" id="KW-1185">Reference proteome</keyword>
<comment type="caution">
    <text evidence="2">The sequence shown here is derived from an EMBL/GenBank/DDBJ whole genome shotgun (WGS) entry which is preliminary data.</text>
</comment>
<organism evidence="2 3">
    <name type="scientific">Umbelopsis ramanniana AG</name>
    <dbReference type="NCBI Taxonomy" id="1314678"/>
    <lineage>
        <taxon>Eukaryota</taxon>
        <taxon>Fungi</taxon>
        <taxon>Fungi incertae sedis</taxon>
        <taxon>Mucoromycota</taxon>
        <taxon>Mucoromycotina</taxon>
        <taxon>Umbelopsidomycetes</taxon>
        <taxon>Umbelopsidales</taxon>
        <taxon>Umbelopsidaceae</taxon>
        <taxon>Umbelopsis</taxon>
    </lineage>
</organism>
<dbReference type="PROSITE" id="PS51840">
    <property type="entry name" value="C2_NT"/>
    <property type="match status" value="1"/>
</dbReference>
<name>A0AAD5HIG1_UMBRA</name>
<proteinExistence type="predicted"/>
<dbReference type="AlphaFoldDB" id="A0AAD5HIG1"/>
<evidence type="ECO:0000259" key="1">
    <source>
        <dbReference type="PROSITE" id="PS51840"/>
    </source>
</evidence>
<feature type="domain" description="C2 NT-type" evidence="1">
    <location>
        <begin position="6"/>
        <end position="142"/>
    </location>
</feature>
<evidence type="ECO:0000313" key="2">
    <source>
        <dbReference type="EMBL" id="KAI8583636.1"/>
    </source>
</evidence>
<accession>A0AAD5HIG1</accession>
<reference evidence="2" key="2">
    <citation type="journal article" date="2022" name="Proc. Natl. Acad. Sci. U.S.A.">
        <title>Diploid-dominant life cycles characterize the early evolution of Fungi.</title>
        <authorList>
            <person name="Amses K.R."/>
            <person name="Simmons D.R."/>
            <person name="Longcore J.E."/>
            <person name="Mondo S.J."/>
            <person name="Seto K."/>
            <person name="Jeronimo G.H."/>
            <person name="Bonds A.E."/>
            <person name="Quandt C.A."/>
            <person name="Davis W.J."/>
            <person name="Chang Y."/>
            <person name="Federici B.A."/>
            <person name="Kuo A."/>
            <person name="LaButti K."/>
            <person name="Pangilinan J."/>
            <person name="Andreopoulos W."/>
            <person name="Tritt A."/>
            <person name="Riley R."/>
            <person name="Hundley H."/>
            <person name="Johnson J."/>
            <person name="Lipzen A."/>
            <person name="Barry K."/>
            <person name="Lang B.F."/>
            <person name="Cuomo C.A."/>
            <person name="Buchler N.E."/>
            <person name="Grigoriev I.V."/>
            <person name="Spatafora J.W."/>
            <person name="Stajich J.E."/>
            <person name="James T.Y."/>
        </authorList>
    </citation>
    <scope>NUCLEOTIDE SEQUENCE</scope>
    <source>
        <strain evidence="2">AG</strain>
    </source>
</reference>
<dbReference type="PANTHER" id="PTHR21456">
    <property type="entry name" value="FAMILY WITH SEQUENCE SIMILARITY 102"/>
    <property type="match status" value="1"/>
</dbReference>
<dbReference type="PANTHER" id="PTHR21456:SF1">
    <property type="entry name" value="C2 NT-TYPE DOMAIN-CONTAINING PROTEIN"/>
    <property type="match status" value="1"/>
</dbReference>
<dbReference type="Pfam" id="PF10358">
    <property type="entry name" value="NT-C2"/>
    <property type="match status" value="1"/>
</dbReference>
<dbReference type="Proteomes" id="UP001206595">
    <property type="component" value="Unassembled WGS sequence"/>
</dbReference>
<sequence>MLISQLFISKSRKIDFELSILFQDLANVPLVSGNYHIKWKIKYADLPSGSTPRAPITDHNVVWNQSTNTTVHLIVGKDNVLTPCELKLEIVQELNGGKDTHTIGTLMLNLSEYVGSGTTTRRYLLDECKFNSTLKLAIRLLQKSDNGIKFEVPPLKKQQIFADIPTMITERKDKGLVKDDSFIAGNVLTQSLTLFDELANL</sequence>
<evidence type="ECO:0000313" key="3">
    <source>
        <dbReference type="Proteomes" id="UP001206595"/>
    </source>
</evidence>
<dbReference type="RefSeq" id="XP_051448640.1">
    <property type="nucleotide sequence ID" value="XM_051585843.1"/>
</dbReference>